<dbReference type="NCBIfam" id="NF009848">
    <property type="entry name" value="PRK13318.1-6"/>
    <property type="match status" value="1"/>
</dbReference>
<dbReference type="InterPro" id="IPR004619">
    <property type="entry name" value="Type_III_PanK"/>
</dbReference>
<dbReference type="GO" id="GO:0004594">
    <property type="term" value="F:pantothenate kinase activity"/>
    <property type="evidence" value="ECO:0007669"/>
    <property type="project" value="UniProtKB-UniRule"/>
</dbReference>
<evidence type="ECO:0000256" key="2">
    <source>
        <dbReference type="ARBA" id="ARBA00001958"/>
    </source>
</evidence>
<feature type="binding site" evidence="16">
    <location>
        <begin position="107"/>
        <end position="110"/>
    </location>
    <ligand>
        <name>substrate</name>
    </ligand>
</feature>
<dbReference type="PANTHER" id="PTHR34265">
    <property type="entry name" value="TYPE III PANTOTHENATE KINASE"/>
    <property type="match status" value="1"/>
</dbReference>
<dbReference type="PANTHER" id="PTHR34265:SF1">
    <property type="entry name" value="TYPE III PANTOTHENATE KINASE"/>
    <property type="match status" value="1"/>
</dbReference>
<feature type="binding site" evidence="16">
    <location>
        <position position="132"/>
    </location>
    <ligand>
        <name>ATP</name>
        <dbReference type="ChEBI" id="CHEBI:30616"/>
    </ligand>
</feature>
<evidence type="ECO:0000256" key="11">
    <source>
        <dbReference type="ARBA" id="ARBA00022840"/>
    </source>
</evidence>
<evidence type="ECO:0000256" key="1">
    <source>
        <dbReference type="ARBA" id="ARBA00001206"/>
    </source>
</evidence>
<evidence type="ECO:0000256" key="15">
    <source>
        <dbReference type="ARBA" id="ARBA00040883"/>
    </source>
</evidence>
<evidence type="ECO:0000256" key="12">
    <source>
        <dbReference type="ARBA" id="ARBA00022958"/>
    </source>
</evidence>
<protein>
    <recommendedName>
        <fullName evidence="15 16">Type III pantothenate kinase</fullName>
        <ecNumber evidence="6 16">2.7.1.33</ecNumber>
    </recommendedName>
    <alternativeName>
        <fullName evidence="16">PanK-III</fullName>
    </alternativeName>
    <alternativeName>
        <fullName evidence="16">Pantothenic acid kinase</fullName>
    </alternativeName>
</protein>
<evidence type="ECO:0000256" key="7">
    <source>
        <dbReference type="ARBA" id="ARBA00022490"/>
    </source>
</evidence>
<dbReference type="SUPFAM" id="SSF53067">
    <property type="entry name" value="Actin-like ATPase domain"/>
    <property type="match status" value="2"/>
</dbReference>
<evidence type="ECO:0000313" key="17">
    <source>
        <dbReference type="EMBL" id="QNB47406.1"/>
    </source>
</evidence>
<dbReference type="Proteomes" id="UP000515847">
    <property type="component" value="Chromosome"/>
</dbReference>
<comment type="cofactor">
    <cofactor evidence="2">
        <name>K(+)</name>
        <dbReference type="ChEBI" id="CHEBI:29103"/>
    </cofactor>
</comment>
<keyword evidence="13 16" id="KW-0173">Coenzyme A biosynthesis</keyword>
<dbReference type="GO" id="GO:0005737">
    <property type="term" value="C:cytoplasm"/>
    <property type="evidence" value="ECO:0007669"/>
    <property type="project" value="UniProtKB-SubCell"/>
</dbReference>
<feature type="binding site" evidence="16">
    <location>
        <position position="100"/>
    </location>
    <ligand>
        <name>substrate</name>
    </ligand>
</feature>
<dbReference type="NCBIfam" id="NF009855">
    <property type="entry name" value="PRK13321.1"/>
    <property type="match status" value="1"/>
</dbReference>
<feature type="binding site" evidence="16">
    <location>
        <begin position="6"/>
        <end position="13"/>
    </location>
    <ligand>
        <name>ATP</name>
        <dbReference type="ChEBI" id="CHEBI:30616"/>
    </ligand>
</feature>
<dbReference type="RefSeq" id="WP_034425246.1">
    <property type="nucleotide sequence ID" value="NZ_CP045798.1"/>
</dbReference>
<organism evidence="17 18">
    <name type="scientific">Thermanaerosceptrum fracticalcis</name>
    <dbReference type="NCBI Taxonomy" id="1712410"/>
    <lineage>
        <taxon>Bacteria</taxon>
        <taxon>Bacillati</taxon>
        <taxon>Bacillota</taxon>
        <taxon>Clostridia</taxon>
        <taxon>Eubacteriales</taxon>
        <taxon>Peptococcaceae</taxon>
        <taxon>Thermanaerosceptrum</taxon>
    </lineage>
</organism>
<comment type="subcellular location">
    <subcellularLocation>
        <location evidence="3 16">Cytoplasm</location>
    </subcellularLocation>
</comment>
<evidence type="ECO:0000256" key="10">
    <source>
        <dbReference type="ARBA" id="ARBA00022777"/>
    </source>
</evidence>
<dbReference type="Gene3D" id="3.30.420.40">
    <property type="match status" value="2"/>
</dbReference>
<dbReference type="KEGG" id="tfr:BR63_14570"/>
<gene>
    <name evidence="16" type="primary">coaX</name>
    <name evidence="17" type="ORF">BR63_14570</name>
</gene>
<evidence type="ECO:0000256" key="6">
    <source>
        <dbReference type="ARBA" id="ARBA00012102"/>
    </source>
</evidence>
<dbReference type="NCBIfam" id="NF009847">
    <property type="entry name" value="PRK13318.1-5"/>
    <property type="match status" value="1"/>
</dbReference>
<dbReference type="OrthoDB" id="9804707at2"/>
<comment type="function">
    <text evidence="16">Catalyzes the phosphorylation of pantothenate (Pan), the first step in CoA biosynthesis.</text>
</comment>
<keyword evidence="7 16" id="KW-0963">Cytoplasm</keyword>
<proteinExistence type="inferred from homology"/>
<keyword evidence="9 16" id="KW-0547">Nucleotide-binding</keyword>
<evidence type="ECO:0000256" key="9">
    <source>
        <dbReference type="ARBA" id="ARBA00022741"/>
    </source>
</evidence>
<dbReference type="GO" id="GO:0046872">
    <property type="term" value="F:metal ion binding"/>
    <property type="evidence" value="ECO:0007669"/>
    <property type="project" value="UniProtKB-KW"/>
</dbReference>
<feature type="active site" description="Proton acceptor" evidence="16">
    <location>
        <position position="109"/>
    </location>
</feature>
<dbReference type="EMBL" id="CP045798">
    <property type="protein sequence ID" value="QNB47406.1"/>
    <property type="molecule type" value="Genomic_DNA"/>
</dbReference>
<evidence type="ECO:0000256" key="13">
    <source>
        <dbReference type="ARBA" id="ARBA00022993"/>
    </source>
</evidence>
<dbReference type="GO" id="GO:0015937">
    <property type="term" value="P:coenzyme A biosynthetic process"/>
    <property type="evidence" value="ECO:0007669"/>
    <property type="project" value="UniProtKB-UniRule"/>
</dbReference>
<dbReference type="CDD" id="cd24015">
    <property type="entry name" value="ASKHA_NBD_PanK-III"/>
    <property type="match status" value="1"/>
</dbReference>
<comment type="similarity">
    <text evidence="14 16">Belongs to the type III pantothenate kinase family.</text>
</comment>
<dbReference type="AlphaFoldDB" id="A0A7G6E5Q2"/>
<evidence type="ECO:0000313" key="18">
    <source>
        <dbReference type="Proteomes" id="UP000515847"/>
    </source>
</evidence>
<evidence type="ECO:0000256" key="3">
    <source>
        <dbReference type="ARBA" id="ARBA00004496"/>
    </source>
</evidence>
<comment type="cofactor">
    <cofactor evidence="16">
        <name>NH4(+)</name>
        <dbReference type="ChEBI" id="CHEBI:28938"/>
    </cofactor>
    <cofactor evidence="16">
        <name>K(+)</name>
        <dbReference type="ChEBI" id="CHEBI:29103"/>
    </cofactor>
    <text evidence="16">A monovalent cation. Ammonium or potassium.</text>
</comment>
<accession>A0A7G6E5Q2</accession>
<dbReference type="GO" id="GO:0005524">
    <property type="term" value="F:ATP binding"/>
    <property type="evidence" value="ECO:0007669"/>
    <property type="project" value="UniProtKB-UniRule"/>
</dbReference>
<name>A0A7G6E5Q2_THEFR</name>
<dbReference type="UniPathway" id="UPA00241">
    <property type="reaction ID" value="UER00352"/>
</dbReference>
<reference evidence="17 18" key="1">
    <citation type="journal article" date="2019" name="Front. Microbiol.">
        <title>Thermoanaerosceptrum fracticalcis gen. nov. sp. nov., a Novel Fumarate-Fermenting Microorganism From a Deep Fractured Carbonate Aquifer of the US Great Basin.</title>
        <authorList>
            <person name="Hamilton-Brehm S.D."/>
            <person name="Stewart L.E."/>
            <person name="Zavarin M."/>
            <person name="Caldwell M."/>
            <person name="Lawson P.A."/>
            <person name="Onstott T.C."/>
            <person name="Grzymski J."/>
            <person name="Neveux I."/>
            <person name="Lollar B.S."/>
            <person name="Russell C.E."/>
            <person name="Moser D.P."/>
        </authorList>
    </citation>
    <scope>NUCLEOTIDE SEQUENCE [LARGE SCALE GENOMIC DNA]</scope>
    <source>
        <strain evidence="17 18">DRI-13</strain>
    </source>
</reference>
<keyword evidence="8 16" id="KW-0808">Transferase</keyword>
<keyword evidence="11 16" id="KW-0067">ATP-binding</keyword>
<dbReference type="HAMAP" id="MF_01274">
    <property type="entry name" value="Pantothen_kinase_3"/>
    <property type="match status" value="1"/>
</dbReference>
<dbReference type="EC" id="2.7.1.33" evidence="6 16"/>
<keyword evidence="10 16" id="KW-0418">Kinase</keyword>
<evidence type="ECO:0000256" key="14">
    <source>
        <dbReference type="ARBA" id="ARBA00038036"/>
    </source>
</evidence>
<feature type="binding site" evidence="16">
    <location>
        <position position="129"/>
    </location>
    <ligand>
        <name>K(+)</name>
        <dbReference type="ChEBI" id="CHEBI:29103"/>
    </ligand>
</feature>
<keyword evidence="16" id="KW-0479">Metal-binding</keyword>
<keyword evidence="12 16" id="KW-0630">Potassium</keyword>
<evidence type="ECO:0000256" key="5">
    <source>
        <dbReference type="ARBA" id="ARBA00011738"/>
    </source>
</evidence>
<evidence type="ECO:0000256" key="4">
    <source>
        <dbReference type="ARBA" id="ARBA00005225"/>
    </source>
</evidence>
<evidence type="ECO:0000256" key="16">
    <source>
        <dbReference type="HAMAP-Rule" id="MF_01274"/>
    </source>
</evidence>
<dbReference type="Pfam" id="PF03309">
    <property type="entry name" value="Pan_kinase"/>
    <property type="match status" value="1"/>
</dbReference>
<dbReference type="InterPro" id="IPR043129">
    <property type="entry name" value="ATPase_NBD"/>
</dbReference>
<feature type="binding site" evidence="16">
    <location>
        <position position="184"/>
    </location>
    <ligand>
        <name>substrate</name>
    </ligand>
</feature>
<evidence type="ECO:0000256" key="8">
    <source>
        <dbReference type="ARBA" id="ARBA00022679"/>
    </source>
</evidence>
<comment type="subunit">
    <text evidence="5 16">Homodimer.</text>
</comment>
<keyword evidence="18" id="KW-1185">Reference proteome</keyword>
<comment type="pathway">
    <text evidence="4 16">Cofactor biosynthesis; coenzyme A biosynthesis; CoA from (R)-pantothenate: step 1/5.</text>
</comment>
<sequence length="255" mass="28101">MLLVFDVGNTNIVLGVYEQEQLIRHWRLSTNRNQTVDEYGIMICSLFNHSNLDYRKVEAIIISSVVPPVMPTLEQMARQYFNVDPLIVGPGVKTGMPILYENPREIGADRVVNAVAGYEIYGGPLIIVDFGTATTFCVISAKGEYIGGAITAGIGIATEALFQRAAKLPRIELVKPKKVIGRNTITSMQSGLIYGYIGQVDGIVRRIKEEINSDAYVVATGGIADLIAKDSETINKVDPFLTLEGLRIIYHRNRP</sequence>
<dbReference type="NCBIfam" id="TIGR00671">
    <property type="entry name" value="baf"/>
    <property type="match status" value="1"/>
</dbReference>
<comment type="catalytic activity">
    <reaction evidence="1 16">
        <text>(R)-pantothenate + ATP = (R)-4'-phosphopantothenate + ADP + H(+)</text>
        <dbReference type="Rhea" id="RHEA:16373"/>
        <dbReference type="ChEBI" id="CHEBI:10986"/>
        <dbReference type="ChEBI" id="CHEBI:15378"/>
        <dbReference type="ChEBI" id="CHEBI:29032"/>
        <dbReference type="ChEBI" id="CHEBI:30616"/>
        <dbReference type="ChEBI" id="CHEBI:456216"/>
        <dbReference type="EC" id="2.7.1.33"/>
    </reaction>
</comment>